<organism evidence="2 3">
    <name type="scientific">Mesohalobacter halotolerans</name>
    <dbReference type="NCBI Taxonomy" id="1883405"/>
    <lineage>
        <taxon>Bacteria</taxon>
        <taxon>Pseudomonadati</taxon>
        <taxon>Bacteroidota</taxon>
        <taxon>Flavobacteriia</taxon>
        <taxon>Flavobacteriales</taxon>
        <taxon>Flavobacteriaceae</taxon>
        <taxon>Mesohalobacter</taxon>
    </lineage>
</organism>
<protein>
    <submittedName>
        <fullName evidence="2">Uncharacterized protein</fullName>
    </submittedName>
</protein>
<evidence type="ECO:0000313" key="2">
    <source>
        <dbReference type="EMBL" id="TKS57458.1"/>
    </source>
</evidence>
<gene>
    <name evidence="2" type="ORF">FCN74_03305</name>
</gene>
<evidence type="ECO:0000256" key="1">
    <source>
        <dbReference type="SAM" id="Phobius"/>
    </source>
</evidence>
<dbReference type="RefSeq" id="WP_138931159.1">
    <property type="nucleotide sequence ID" value="NZ_SWMU01000001.1"/>
</dbReference>
<proteinExistence type="predicted"/>
<name>A0A4U5TW47_9FLAO</name>
<sequence length="64" mass="6685">MKNIVLKLSLIIALLIYATSEIYAQLPPGFGDTNVDDTTPAPISGLVALGVIVGGALGYKKLKK</sequence>
<keyword evidence="3" id="KW-1185">Reference proteome</keyword>
<feature type="transmembrane region" description="Helical" evidence="1">
    <location>
        <begin position="40"/>
        <end position="59"/>
    </location>
</feature>
<keyword evidence="1" id="KW-1133">Transmembrane helix</keyword>
<keyword evidence="1" id="KW-0472">Membrane</keyword>
<evidence type="ECO:0000313" key="3">
    <source>
        <dbReference type="Proteomes" id="UP000306552"/>
    </source>
</evidence>
<dbReference type="AlphaFoldDB" id="A0A4U5TW47"/>
<reference evidence="2 3" key="1">
    <citation type="submission" date="2019-04" db="EMBL/GenBank/DDBJ databases">
        <title>Psychroflexus halotolerans sp. nov., isolated from a marine solar saltern.</title>
        <authorList>
            <person name="Feng X."/>
        </authorList>
    </citation>
    <scope>NUCLEOTIDE SEQUENCE [LARGE SCALE GENOMIC DNA]</scope>
    <source>
        <strain evidence="2 3">WDS2C27</strain>
    </source>
</reference>
<keyword evidence="1" id="KW-0812">Transmembrane</keyword>
<comment type="caution">
    <text evidence="2">The sequence shown here is derived from an EMBL/GenBank/DDBJ whole genome shotgun (WGS) entry which is preliminary data.</text>
</comment>
<dbReference type="EMBL" id="SWMU01000001">
    <property type="protein sequence ID" value="TKS57458.1"/>
    <property type="molecule type" value="Genomic_DNA"/>
</dbReference>
<dbReference type="Proteomes" id="UP000306552">
    <property type="component" value="Unassembled WGS sequence"/>
</dbReference>
<accession>A0A4U5TW47</accession>